<evidence type="ECO:0000313" key="4">
    <source>
        <dbReference type="Proteomes" id="UP000823561"/>
    </source>
</evidence>
<dbReference type="InterPro" id="IPR043535">
    <property type="entry name" value="TEDC1"/>
</dbReference>
<sequence>MQREKSVKAKEIIEGLIKFLSALEVDSVPCAETFRRAKFNKHDVVQNMWDLLRSLLVKAVRLECKCQHSDPGAQAWFVRSALWHCGYGACWVVAPQAGSCCGDAVGSRELLLAFGWMLSSGSLLEFLLGERVLQMQPLALPPAQVCIPGAPLVDLCEGGKGKECVGRGTDGDGDLRLLQWEYGKLRYHWRALLAAQEERAKLIHKVLSDIGPQPVSPSPEALGTSDASPLSKELENTKQVNHLLEAYLQWKVLEPLFWRWMESVIDSQSADPREEDTAPTARGPPGPAPAQGCCSSGDWVKRTRERLESLRLQTQMSLRARRDGSSSRRGLTGQGRHSSTSPAADSDAKLLEDDRQVATRLQGFSTAFTPASIDHGFIPCLHVQGRTAPHHPKLEPGKRAPHGAESPGKLQASEVIQELRAREAFLLGELEVARLAQREVLQEQASRLEGVIFIPPPKRCHTPP</sequence>
<dbReference type="Proteomes" id="UP000823561">
    <property type="component" value="Chromosome 19"/>
</dbReference>
<keyword evidence="4" id="KW-1185">Reference proteome</keyword>
<dbReference type="PANTHER" id="PTHR35076:SF1">
    <property type="entry name" value="TUBULIN EPSILON AND DELTA COMPLEX PROTEIN 1"/>
    <property type="match status" value="1"/>
</dbReference>
<name>A0AAV6FWY6_9TELE</name>
<proteinExistence type="predicted"/>
<protein>
    <recommendedName>
        <fullName evidence="2">Tubulin epsilon and delta complex protein 1 domain-containing protein</fullName>
    </recommendedName>
</protein>
<feature type="region of interest" description="Disordered" evidence="1">
    <location>
        <begin position="269"/>
        <end position="298"/>
    </location>
</feature>
<reference evidence="3" key="1">
    <citation type="submission" date="2020-10" db="EMBL/GenBank/DDBJ databases">
        <title>Chromosome-scale genome assembly of the Allis shad, Alosa alosa.</title>
        <authorList>
            <person name="Margot Z."/>
            <person name="Christophe K."/>
            <person name="Cabau C."/>
            <person name="Louis A."/>
            <person name="Berthelot C."/>
            <person name="Parey E."/>
            <person name="Roest Crollius H."/>
            <person name="Montfort J."/>
            <person name="Robinson-Rechavi M."/>
            <person name="Bucao C."/>
            <person name="Bouchez O."/>
            <person name="Gislard M."/>
            <person name="Lluch J."/>
            <person name="Milhes M."/>
            <person name="Lampietro C."/>
            <person name="Lopez Roques C."/>
            <person name="Donnadieu C."/>
            <person name="Braasch I."/>
            <person name="Desvignes T."/>
            <person name="Postlethwait J."/>
            <person name="Bobe J."/>
            <person name="Guiguen Y."/>
        </authorList>
    </citation>
    <scope>NUCLEOTIDE SEQUENCE</scope>
    <source>
        <strain evidence="3">M-15738</strain>
        <tissue evidence="3">Blood</tissue>
    </source>
</reference>
<dbReference type="EMBL" id="JADWDJ010000019">
    <property type="protein sequence ID" value="KAG5265700.1"/>
    <property type="molecule type" value="Genomic_DNA"/>
</dbReference>
<organism evidence="3 4">
    <name type="scientific">Alosa alosa</name>
    <name type="common">allis shad</name>
    <dbReference type="NCBI Taxonomy" id="278164"/>
    <lineage>
        <taxon>Eukaryota</taxon>
        <taxon>Metazoa</taxon>
        <taxon>Chordata</taxon>
        <taxon>Craniata</taxon>
        <taxon>Vertebrata</taxon>
        <taxon>Euteleostomi</taxon>
        <taxon>Actinopterygii</taxon>
        <taxon>Neopterygii</taxon>
        <taxon>Teleostei</taxon>
        <taxon>Clupei</taxon>
        <taxon>Clupeiformes</taxon>
        <taxon>Clupeoidei</taxon>
        <taxon>Clupeidae</taxon>
        <taxon>Alosa</taxon>
    </lineage>
</organism>
<accession>A0AAV6FWY6</accession>
<evidence type="ECO:0000313" key="3">
    <source>
        <dbReference type="EMBL" id="KAG5265700.1"/>
    </source>
</evidence>
<feature type="region of interest" description="Disordered" evidence="1">
    <location>
        <begin position="387"/>
        <end position="408"/>
    </location>
</feature>
<comment type="caution">
    <text evidence="3">The sequence shown here is derived from an EMBL/GenBank/DDBJ whole genome shotgun (WGS) entry which is preliminary data.</text>
</comment>
<evidence type="ECO:0000256" key="1">
    <source>
        <dbReference type="SAM" id="MobiDB-lite"/>
    </source>
</evidence>
<dbReference type="PANTHER" id="PTHR35076">
    <property type="entry name" value="TUBULIN EPSILON AND DELTA COMPLEX PROTEIN 1"/>
    <property type="match status" value="1"/>
</dbReference>
<dbReference type="AlphaFoldDB" id="A0AAV6FWY6"/>
<dbReference type="Pfam" id="PF14970">
    <property type="entry name" value="TEDC1"/>
    <property type="match status" value="1"/>
</dbReference>
<feature type="domain" description="Tubulin epsilon and delta complex protein 1" evidence="2">
    <location>
        <begin position="104"/>
        <end position="266"/>
    </location>
</feature>
<gene>
    <name evidence="3" type="ORF">AALO_G00245370</name>
</gene>
<evidence type="ECO:0000259" key="2">
    <source>
        <dbReference type="Pfam" id="PF14970"/>
    </source>
</evidence>
<feature type="region of interest" description="Disordered" evidence="1">
    <location>
        <begin position="310"/>
        <end position="350"/>
    </location>
</feature>
<dbReference type="InterPro" id="IPR027996">
    <property type="entry name" value="TEDC1_dom"/>
</dbReference>